<organism evidence="1 2">
    <name type="scientific">Larinioides sclopetarius</name>
    <dbReference type="NCBI Taxonomy" id="280406"/>
    <lineage>
        <taxon>Eukaryota</taxon>
        <taxon>Metazoa</taxon>
        <taxon>Ecdysozoa</taxon>
        <taxon>Arthropoda</taxon>
        <taxon>Chelicerata</taxon>
        <taxon>Arachnida</taxon>
        <taxon>Araneae</taxon>
        <taxon>Araneomorphae</taxon>
        <taxon>Entelegynae</taxon>
        <taxon>Araneoidea</taxon>
        <taxon>Araneidae</taxon>
        <taxon>Larinioides</taxon>
    </lineage>
</organism>
<name>A0AAV1Z2Z0_9ARAC</name>
<dbReference type="Proteomes" id="UP001497382">
    <property type="component" value="Unassembled WGS sequence"/>
</dbReference>
<keyword evidence="2" id="KW-1185">Reference proteome</keyword>
<dbReference type="AlphaFoldDB" id="A0AAV1Z2Z0"/>
<evidence type="ECO:0000313" key="1">
    <source>
        <dbReference type="EMBL" id="CAL1265918.1"/>
    </source>
</evidence>
<reference evidence="1 2" key="1">
    <citation type="submission" date="2024-04" db="EMBL/GenBank/DDBJ databases">
        <authorList>
            <person name="Rising A."/>
            <person name="Reimegard J."/>
            <person name="Sonavane S."/>
            <person name="Akerstrom W."/>
            <person name="Nylinder S."/>
            <person name="Hedman E."/>
            <person name="Kallberg Y."/>
        </authorList>
    </citation>
    <scope>NUCLEOTIDE SEQUENCE [LARGE SCALE GENOMIC DNA]</scope>
</reference>
<dbReference type="EMBL" id="CAXIEN010000020">
    <property type="protein sequence ID" value="CAL1265918.1"/>
    <property type="molecule type" value="Genomic_DNA"/>
</dbReference>
<gene>
    <name evidence="1" type="ORF">LARSCL_LOCUS2812</name>
</gene>
<proteinExistence type="predicted"/>
<evidence type="ECO:0000313" key="2">
    <source>
        <dbReference type="Proteomes" id="UP001497382"/>
    </source>
</evidence>
<sequence>MIIYWCEIKAATSKKDGRIRCITVAHSTASTAEIPAFVGIRVTPHRRKNGGLNTIDQLFPN</sequence>
<comment type="caution">
    <text evidence="1">The sequence shown here is derived from an EMBL/GenBank/DDBJ whole genome shotgun (WGS) entry which is preliminary data.</text>
</comment>
<protein>
    <submittedName>
        <fullName evidence="1">Uncharacterized protein</fullName>
    </submittedName>
</protein>
<accession>A0AAV1Z2Z0</accession>
<feature type="non-terminal residue" evidence="1">
    <location>
        <position position="61"/>
    </location>
</feature>